<name>A0ABN3JAS4_9ACTN</name>
<evidence type="ECO:0000313" key="3">
    <source>
        <dbReference type="Proteomes" id="UP001500460"/>
    </source>
</evidence>
<organism evidence="2 3">
    <name type="scientific">Streptomyces glaucus</name>
    <dbReference type="NCBI Taxonomy" id="284029"/>
    <lineage>
        <taxon>Bacteria</taxon>
        <taxon>Bacillati</taxon>
        <taxon>Actinomycetota</taxon>
        <taxon>Actinomycetes</taxon>
        <taxon>Kitasatosporales</taxon>
        <taxon>Streptomycetaceae</taxon>
        <taxon>Streptomyces</taxon>
    </lineage>
</organism>
<dbReference type="EMBL" id="BAAATK010000004">
    <property type="protein sequence ID" value="GAA2424764.1"/>
    <property type="molecule type" value="Genomic_DNA"/>
</dbReference>
<feature type="compositionally biased region" description="Low complexity" evidence="1">
    <location>
        <begin position="178"/>
        <end position="187"/>
    </location>
</feature>
<comment type="caution">
    <text evidence="2">The sequence shown here is derived from an EMBL/GenBank/DDBJ whole genome shotgun (WGS) entry which is preliminary data.</text>
</comment>
<feature type="compositionally biased region" description="Basic residues" evidence="1">
    <location>
        <begin position="66"/>
        <end position="82"/>
    </location>
</feature>
<reference evidence="2 3" key="1">
    <citation type="journal article" date="2019" name="Int. J. Syst. Evol. Microbiol.">
        <title>The Global Catalogue of Microorganisms (GCM) 10K type strain sequencing project: providing services to taxonomists for standard genome sequencing and annotation.</title>
        <authorList>
            <consortium name="The Broad Institute Genomics Platform"/>
            <consortium name="The Broad Institute Genome Sequencing Center for Infectious Disease"/>
            <person name="Wu L."/>
            <person name="Ma J."/>
        </authorList>
    </citation>
    <scope>NUCLEOTIDE SEQUENCE [LARGE SCALE GENOMIC DNA]</scope>
    <source>
        <strain evidence="2 3">JCM 6922</strain>
    </source>
</reference>
<gene>
    <name evidence="2" type="ORF">GCM10010421_09180</name>
</gene>
<evidence type="ECO:0008006" key="4">
    <source>
        <dbReference type="Google" id="ProtNLM"/>
    </source>
</evidence>
<dbReference type="SUPFAM" id="SSF110296">
    <property type="entry name" value="Oligoxyloglucan reducing end-specific cellobiohydrolase"/>
    <property type="match status" value="1"/>
</dbReference>
<sequence length="248" mass="25821">MAGRYQDTMGFTATGPPPAFLAGGHPAPAGPGARSPRPGPIRSTDAGRTRQTLSAGARPISTPCTGRRRAPRIRQPKRQGAGRHRDGRSWDERARSTALDPASHPGSAARARVAAGTGLERGTGGGRSFRPVSSASPLVAVEEPEPGSLGALTADGSVLTGRGDGPWTQLGRLPEGGRATVPAAVSPRRPPAADSTDAVYESADGGRTWMLRHRPVTGREYPWPYTPWGYMVAVVGPPPAHTAKPNRG</sequence>
<feature type="compositionally biased region" description="Basic and acidic residues" evidence="1">
    <location>
        <begin position="83"/>
        <end position="95"/>
    </location>
</feature>
<feature type="compositionally biased region" description="Low complexity" evidence="1">
    <location>
        <begin position="20"/>
        <end position="36"/>
    </location>
</feature>
<feature type="region of interest" description="Disordered" evidence="1">
    <location>
        <begin position="1"/>
        <end position="200"/>
    </location>
</feature>
<keyword evidence="3" id="KW-1185">Reference proteome</keyword>
<accession>A0ABN3JAS4</accession>
<proteinExistence type="predicted"/>
<dbReference type="Proteomes" id="UP001500460">
    <property type="component" value="Unassembled WGS sequence"/>
</dbReference>
<evidence type="ECO:0000313" key="2">
    <source>
        <dbReference type="EMBL" id="GAA2424764.1"/>
    </source>
</evidence>
<protein>
    <recommendedName>
        <fullName evidence="4">Secreted protein</fullName>
    </recommendedName>
</protein>
<evidence type="ECO:0000256" key="1">
    <source>
        <dbReference type="SAM" id="MobiDB-lite"/>
    </source>
</evidence>